<keyword evidence="2" id="KW-1185">Reference proteome</keyword>
<name>A0A2A6CKL9_PRIPA</name>
<dbReference type="SUPFAM" id="SSF81321">
    <property type="entry name" value="Family A G protein-coupled receptor-like"/>
    <property type="match status" value="1"/>
</dbReference>
<accession>A0A2A6CKL9</accession>
<dbReference type="AlphaFoldDB" id="A0A2A6CKL9"/>
<dbReference type="PANTHER" id="PTHR45907">
    <property type="entry name" value="SERPENTINE RECEPTOR, CLASS J"/>
    <property type="match status" value="1"/>
</dbReference>
<evidence type="ECO:0000313" key="2">
    <source>
        <dbReference type="Proteomes" id="UP000005239"/>
    </source>
</evidence>
<gene>
    <name evidence="1" type="primary">WBGene00096724</name>
</gene>
<protein>
    <submittedName>
        <fullName evidence="1">G protein-coupled receptor</fullName>
    </submittedName>
</protein>
<sequence>MTQFPSAIEHIIVVLAALLNVLLLFLIAKFSSKELGLYKYLLSTIALCDIIMSLAHGITAPRAFLIGHTFAVTPHALFVEPSRALIICYSSLFTLPFYIMNIHFLYRYWNIKKPERIHLFTSKPFIFLLITVGAGAIGFWAWLMTFMGSVSGTDELARRYADQYERTNDDAWVTMDYKDNYGQWNHRTIWLMIIFDGLAVGQCFLAILLSSLTFYHIHAATAISPTLKSRQRRLLIALCLQTAVPVVCVYIPYLGLISSPILALDLGLFPDLCPLLIASFPAWDALVIMIVIKDYRQGLLSACRSSRIREENTNESVHHVDK</sequence>
<dbReference type="Proteomes" id="UP000005239">
    <property type="component" value="Unassembled WGS sequence"/>
</dbReference>
<dbReference type="EnsemblMetazoa" id="PPA07170.1">
    <property type="protein sequence ID" value="PPA07170.1"/>
    <property type="gene ID" value="WBGene00096724"/>
</dbReference>
<dbReference type="PANTHER" id="PTHR45907:SF16">
    <property type="entry name" value="SERPENTINE RECEPTOR, CLASS J"/>
    <property type="match status" value="1"/>
</dbReference>
<reference evidence="1" key="2">
    <citation type="submission" date="2022-06" db="UniProtKB">
        <authorList>
            <consortium name="EnsemblMetazoa"/>
        </authorList>
    </citation>
    <scope>IDENTIFICATION</scope>
    <source>
        <strain evidence="1">PS312</strain>
    </source>
</reference>
<dbReference type="OrthoDB" id="5798933at2759"/>
<proteinExistence type="predicted"/>
<dbReference type="InterPro" id="IPR019423">
    <property type="entry name" value="7TM_GPCR_serpentine_rcpt_Srj"/>
</dbReference>
<dbReference type="Gene3D" id="1.20.1070.10">
    <property type="entry name" value="Rhodopsin 7-helix transmembrane proteins"/>
    <property type="match status" value="1"/>
</dbReference>
<evidence type="ECO:0000313" key="1">
    <source>
        <dbReference type="EnsemblMetazoa" id="PPA07170.1"/>
    </source>
</evidence>
<organism evidence="1 2">
    <name type="scientific">Pristionchus pacificus</name>
    <name type="common">Parasitic nematode worm</name>
    <dbReference type="NCBI Taxonomy" id="54126"/>
    <lineage>
        <taxon>Eukaryota</taxon>
        <taxon>Metazoa</taxon>
        <taxon>Ecdysozoa</taxon>
        <taxon>Nematoda</taxon>
        <taxon>Chromadorea</taxon>
        <taxon>Rhabditida</taxon>
        <taxon>Rhabditina</taxon>
        <taxon>Diplogasteromorpha</taxon>
        <taxon>Diplogasteroidea</taxon>
        <taxon>Neodiplogasteridae</taxon>
        <taxon>Pristionchus</taxon>
    </lineage>
</organism>
<accession>A0A8R1U7I5</accession>
<reference evidence="2" key="1">
    <citation type="journal article" date="2008" name="Nat. Genet.">
        <title>The Pristionchus pacificus genome provides a unique perspective on nematode lifestyle and parasitism.</title>
        <authorList>
            <person name="Dieterich C."/>
            <person name="Clifton S.W."/>
            <person name="Schuster L.N."/>
            <person name="Chinwalla A."/>
            <person name="Delehaunty K."/>
            <person name="Dinkelacker I."/>
            <person name="Fulton L."/>
            <person name="Fulton R."/>
            <person name="Godfrey J."/>
            <person name="Minx P."/>
            <person name="Mitreva M."/>
            <person name="Roeseler W."/>
            <person name="Tian H."/>
            <person name="Witte H."/>
            <person name="Yang S.P."/>
            <person name="Wilson R.K."/>
            <person name="Sommer R.J."/>
        </authorList>
    </citation>
    <scope>NUCLEOTIDE SEQUENCE [LARGE SCALE GENOMIC DNA]</scope>
    <source>
        <strain evidence="2">PS312</strain>
    </source>
</reference>
<dbReference type="Pfam" id="PF10326">
    <property type="entry name" value="7TM_GPCR_Str"/>
    <property type="match status" value="1"/>
</dbReference>
<dbReference type="InterPro" id="IPR019428">
    <property type="entry name" value="7TM_GPCR_serpentine_rcpt_Str"/>
</dbReference>